<keyword evidence="3" id="KW-1185">Reference proteome</keyword>
<dbReference type="AlphaFoldDB" id="A0A8T4GWP1"/>
<organism evidence="2 3">
    <name type="scientific">Halolamina salifodinae</name>
    <dbReference type="NCBI Taxonomy" id="1202767"/>
    <lineage>
        <taxon>Archaea</taxon>
        <taxon>Methanobacteriati</taxon>
        <taxon>Methanobacteriota</taxon>
        <taxon>Stenosarchaea group</taxon>
        <taxon>Halobacteria</taxon>
        <taxon>Halobacteriales</taxon>
        <taxon>Haloferacaceae</taxon>
    </lineage>
</organism>
<dbReference type="EMBL" id="JAGGLC010000003">
    <property type="protein sequence ID" value="MBP1987319.1"/>
    <property type="molecule type" value="Genomic_DNA"/>
</dbReference>
<comment type="caution">
    <text evidence="2">The sequence shown here is derived from an EMBL/GenBank/DDBJ whole genome shotgun (WGS) entry which is preliminary data.</text>
</comment>
<dbReference type="InterPro" id="IPR055969">
    <property type="entry name" value="DUF7547"/>
</dbReference>
<feature type="compositionally biased region" description="Acidic residues" evidence="1">
    <location>
        <begin position="195"/>
        <end position="220"/>
    </location>
</feature>
<feature type="compositionally biased region" description="Basic and acidic residues" evidence="1">
    <location>
        <begin position="161"/>
        <end position="176"/>
    </location>
</feature>
<evidence type="ECO:0000313" key="2">
    <source>
        <dbReference type="EMBL" id="MBP1987319.1"/>
    </source>
</evidence>
<dbReference type="OrthoDB" id="241694at2157"/>
<reference evidence="2" key="1">
    <citation type="submission" date="2021-03" db="EMBL/GenBank/DDBJ databases">
        <title>Genomic Encyclopedia of Type Strains, Phase IV (KMG-IV): sequencing the most valuable type-strain genomes for metagenomic binning, comparative biology and taxonomic classification.</title>
        <authorList>
            <person name="Goeker M."/>
        </authorList>
    </citation>
    <scope>NUCLEOTIDE SEQUENCE</scope>
    <source>
        <strain evidence="2">DSM 26232</strain>
    </source>
</reference>
<evidence type="ECO:0000313" key="3">
    <source>
        <dbReference type="Proteomes" id="UP000823736"/>
    </source>
</evidence>
<gene>
    <name evidence="2" type="ORF">J2753_001817</name>
</gene>
<dbReference type="Pfam" id="PF24414">
    <property type="entry name" value="DUF7547"/>
    <property type="match status" value="1"/>
</dbReference>
<feature type="compositionally biased region" description="Basic and acidic residues" evidence="1">
    <location>
        <begin position="221"/>
        <end position="231"/>
    </location>
</feature>
<dbReference type="Proteomes" id="UP000823736">
    <property type="component" value="Unassembled WGS sequence"/>
</dbReference>
<dbReference type="RefSeq" id="WP_209491575.1">
    <property type="nucleotide sequence ID" value="NZ_JAGGLC010000003.1"/>
</dbReference>
<feature type="compositionally biased region" description="Basic and acidic residues" evidence="1">
    <location>
        <begin position="183"/>
        <end position="194"/>
    </location>
</feature>
<feature type="compositionally biased region" description="Acidic residues" evidence="1">
    <location>
        <begin position="232"/>
        <end position="255"/>
    </location>
</feature>
<feature type="region of interest" description="Disordered" evidence="1">
    <location>
        <begin position="161"/>
        <end position="255"/>
    </location>
</feature>
<feature type="region of interest" description="Disordered" evidence="1">
    <location>
        <begin position="28"/>
        <end position="54"/>
    </location>
</feature>
<evidence type="ECO:0000256" key="1">
    <source>
        <dbReference type="SAM" id="MobiDB-lite"/>
    </source>
</evidence>
<name>A0A8T4GWP1_9EURY</name>
<proteinExistence type="predicted"/>
<accession>A0A8T4GWP1</accession>
<sequence length="255" mass="27382">MTDRRDPEAEELRSRIADLESTLVELRRELDGEGTEQPTIPRGLPGGGRPAPRPPRLREVLRFTEEYTIPTLISVLETNIRLLRLGGAALRALDPERSAVREGGDSAVGRAIDAGRGFSTDRLADGLSELNDAVAGTEAPDPEARELLSEAEELSAEIQDRLRETGREPSRSERSEGSSSEDDAVHIDVTRGTDDTDAGEDTDENGESADAPEPDVDAELDSIREEVRGAAEDEGGEPEDDAVESGDDADGTAPE</sequence>
<protein>
    <submittedName>
        <fullName evidence="2">Uncharacterized protein</fullName>
    </submittedName>
</protein>